<dbReference type="GO" id="GO:0006364">
    <property type="term" value="P:rRNA processing"/>
    <property type="evidence" value="ECO:0007669"/>
    <property type="project" value="TreeGrafter"/>
</dbReference>
<name>A0AAV4LBX9_9BACL</name>
<evidence type="ECO:0000259" key="1">
    <source>
        <dbReference type="PROSITE" id="PS50880"/>
    </source>
</evidence>
<dbReference type="InterPro" id="IPR034141">
    <property type="entry name" value="TOPRIM_RNase_M5-like"/>
</dbReference>
<dbReference type="Pfam" id="PF01751">
    <property type="entry name" value="Toprim"/>
    <property type="match status" value="1"/>
</dbReference>
<dbReference type="PROSITE" id="PS50880">
    <property type="entry name" value="TOPRIM"/>
    <property type="match status" value="1"/>
</dbReference>
<dbReference type="PANTHER" id="PTHR39156">
    <property type="entry name" value="RIBONUCLEASE M5"/>
    <property type="match status" value="1"/>
</dbReference>
<comment type="caution">
    <text evidence="2">The sequence shown here is derived from an EMBL/GenBank/DDBJ whole genome shotgun (WGS) entry which is preliminary data.</text>
</comment>
<dbReference type="EMBL" id="BOQE01000001">
    <property type="protein sequence ID" value="GIM45204.1"/>
    <property type="molecule type" value="Genomic_DNA"/>
</dbReference>
<dbReference type="SMART" id="SM00493">
    <property type="entry name" value="TOPRIM"/>
    <property type="match status" value="1"/>
</dbReference>
<dbReference type="PANTHER" id="PTHR39156:SF2">
    <property type="entry name" value="DNA PRIMASE (BACTERIAL TYPE) AND SMALL PRIMASE-LIKE PROTEINS"/>
    <property type="match status" value="1"/>
</dbReference>
<organism evidence="2 3">
    <name type="scientific">Collibacillus ludicampi</name>
    <dbReference type="NCBI Taxonomy" id="2771369"/>
    <lineage>
        <taxon>Bacteria</taxon>
        <taxon>Bacillati</taxon>
        <taxon>Bacillota</taxon>
        <taxon>Bacilli</taxon>
        <taxon>Bacillales</taxon>
        <taxon>Alicyclobacillaceae</taxon>
        <taxon>Collibacillus</taxon>
    </lineage>
</organism>
<dbReference type="SUPFAM" id="SSF110455">
    <property type="entry name" value="Toprim domain"/>
    <property type="match status" value="1"/>
</dbReference>
<dbReference type="GO" id="GO:0043822">
    <property type="term" value="F:ribonuclease M5 activity"/>
    <property type="evidence" value="ECO:0007669"/>
    <property type="project" value="TreeGrafter"/>
</dbReference>
<dbReference type="CDD" id="cd01027">
    <property type="entry name" value="TOPRIM_RNase_M5_like"/>
    <property type="match status" value="1"/>
</dbReference>
<dbReference type="RefSeq" id="WP_282198427.1">
    <property type="nucleotide sequence ID" value="NZ_BOQE01000001.1"/>
</dbReference>
<reference evidence="2" key="1">
    <citation type="journal article" date="2023" name="Int. J. Syst. Evol. Microbiol.">
        <title>Collibacillus ludicampi gen. nov., sp. nov., a new soil bacterium of the family Alicyclobacillaceae.</title>
        <authorList>
            <person name="Jojima T."/>
            <person name="Ioku Y."/>
            <person name="Fukuta Y."/>
            <person name="Shirasaka N."/>
            <person name="Matsumura Y."/>
            <person name="Mori M."/>
        </authorList>
    </citation>
    <scope>NUCLEOTIDE SEQUENCE</scope>
    <source>
        <strain evidence="2">TP075</strain>
    </source>
</reference>
<evidence type="ECO:0000313" key="2">
    <source>
        <dbReference type="EMBL" id="GIM45204.1"/>
    </source>
</evidence>
<evidence type="ECO:0000313" key="3">
    <source>
        <dbReference type="Proteomes" id="UP001057291"/>
    </source>
</evidence>
<dbReference type="Gene3D" id="3.40.1360.10">
    <property type="match status" value="1"/>
</dbReference>
<dbReference type="AlphaFoldDB" id="A0AAV4LBX9"/>
<sequence>MDSGYVQPRKFIIVEGRKDKERLLQILDEPVEIICTYGTLSEEKIERLIIPLQYEEVYILVDADDAGNKLRTQLKRELPHAKHLYTRKMYRQVQSTPLEYLAEVLMNAHFEINEDLFFG</sequence>
<proteinExistence type="predicted"/>
<dbReference type="Proteomes" id="UP001057291">
    <property type="component" value="Unassembled WGS sequence"/>
</dbReference>
<dbReference type="InterPro" id="IPR006171">
    <property type="entry name" value="TOPRIM_dom"/>
</dbReference>
<keyword evidence="3" id="KW-1185">Reference proteome</keyword>
<protein>
    <submittedName>
        <fullName evidence="2">Toprim domain protein</fullName>
    </submittedName>
</protein>
<accession>A0AAV4LBX9</accession>
<gene>
    <name evidence="2" type="ORF">DNHGIG_07530</name>
</gene>
<feature type="domain" description="Toprim" evidence="1">
    <location>
        <begin position="9"/>
        <end position="90"/>
    </location>
</feature>